<organism evidence="1 2">
    <name type="scientific">Bradyrhizobium barranii subsp. apii</name>
    <dbReference type="NCBI Taxonomy" id="2819348"/>
    <lineage>
        <taxon>Bacteria</taxon>
        <taxon>Pseudomonadati</taxon>
        <taxon>Pseudomonadota</taxon>
        <taxon>Alphaproteobacteria</taxon>
        <taxon>Hyphomicrobiales</taxon>
        <taxon>Nitrobacteraceae</taxon>
        <taxon>Bradyrhizobium</taxon>
        <taxon>Bradyrhizobium barranii</taxon>
    </lineage>
</organism>
<dbReference type="Proteomes" id="UP000551709">
    <property type="component" value="Chromosome"/>
</dbReference>
<reference evidence="1" key="1">
    <citation type="journal article" date="2017" name="Syst. Appl. Microbiol.">
        <title>Soybeans inoculated with root zone soils of Canadian native legumes harbour diverse and novel Bradyrhizobium spp. that possess agricultural potential.</title>
        <authorList>
            <person name="Bromfield E.S.P."/>
            <person name="Cloutier S."/>
            <person name="Tambong J.T."/>
            <person name="Tran Thi T.V."/>
        </authorList>
    </citation>
    <scope>NUCLEOTIDE SEQUENCE</scope>
    <source>
        <strain evidence="1">1S5</strain>
    </source>
</reference>
<accession>A0A8T5VCJ8</accession>
<dbReference type="AlphaFoldDB" id="A0A8T5VCJ8"/>
<evidence type="ECO:0000313" key="2">
    <source>
        <dbReference type="Proteomes" id="UP000551709"/>
    </source>
</evidence>
<gene>
    <name evidence="1" type="ORF">HAP41_0000025950</name>
</gene>
<dbReference type="RefSeq" id="WP_224580739.1">
    <property type="nucleotide sequence ID" value="NZ_CP096255.1"/>
</dbReference>
<name>A0A8T5VCJ8_9BRAD</name>
<protein>
    <submittedName>
        <fullName evidence="1">Uncharacterized protein</fullName>
    </submittedName>
</protein>
<reference evidence="1" key="2">
    <citation type="submission" date="2022-04" db="EMBL/GenBank/DDBJ databases">
        <authorList>
            <person name="Bromfield E.S.P."/>
            <person name="Cloutier S."/>
        </authorList>
    </citation>
    <scope>NUCLEOTIDE SEQUENCE</scope>
    <source>
        <strain evidence="1">1S5</strain>
    </source>
</reference>
<proteinExistence type="predicted"/>
<evidence type="ECO:0000313" key="1">
    <source>
        <dbReference type="EMBL" id="UPT83851.1"/>
    </source>
</evidence>
<dbReference type="EMBL" id="CP096255">
    <property type="protein sequence ID" value="UPT83851.1"/>
    <property type="molecule type" value="Genomic_DNA"/>
</dbReference>
<sequence length="132" mass="14911">MITALAPDTLRRTYGTALRLRNSGNETAYQSFTDHWEVPMTSLAIEGACAFAWRNYLLLHSGVSEDDNRRSALFRYITSLRDTGEYDFDLLQIAAVAYLKKLDELHDDRRARLAADQALAERLESRSAKPGA</sequence>